<keyword evidence="2" id="KW-0963">Cytoplasm</keyword>
<dbReference type="FunFam" id="2.60.40.10:FF:001084">
    <property type="entry name" value="obscurin-like isoform X3"/>
    <property type="match status" value="1"/>
</dbReference>
<proteinExistence type="predicted"/>
<comment type="caution">
    <text evidence="10">The sequence shown here is derived from an EMBL/GenBank/DDBJ whole genome shotgun (WGS) entry which is preliminary data.</text>
</comment>
<feature type="domain" description="Ig-like" evidence="8">
    <location>
        <begin position="875"/>
        <end position="962"/>
    </location>
</feature>
<evidence type="ECO:0000256" key="6">
    <source>
        <dbReference type="ARBA" id="ARBA00023319"/>
    </source>
</evidence>
<dbReference type="CDD" id="cd00063">
    <property type="entry name" value="FN3"/>
    <property type="match status" value="1"/>
</dbReference>
<dbReference type="FunFam" id="2.60.40.10:FF:000241">
    <property type="entry name" value="obscurin-like protein 1 isoform X2"/>
    <property type="match status" value="1"/>
</dbReference>
<protein>
    <submittedName>
        <fullName evidence="10">(spotted green pufferfish) hypothetical protein</fullName>
    </submittedName>
</protein>
<evidence type="ECO:0000256" key="3">
    <source>
        <dbReference type="ARBA" id="ARBA00022553"/>
    </source>
</evidence>
<feature type="domain" description="Ig-like" evidence="8">
    <location>
        <begin position="681"/>
        <end position="772"/>
    </location>
</feature>
<keyword evidence="4" id="KW-0677">Repeat</keyword>
<evidence type="ECO:0000313" key="10">
    <source>
        <dbReference type="EMBL" id="CAG12308.1"/>
    </source>
</evidence>
<dbReference type="FunFam" id="2.60.40.10:FF:000211">
    <property type="entry name" value="Obscurin-like protein 1"/>
    <property type="match status" value="2"/>
</dbReference>
<comment type="subcellular location">
    <subcellularLocation>
        <location evidence="1">Cytoplasm</location>
    </subcellularLocation>
</comment>
<dbReference type="InterPro" id="IPR003598">
    <property type="entry name" value="Ig_sub2"/>
</dbReference>
<dbReference type="InterPro" id="IPR052385">
    <property type="entry name" value="Obscurin/Obscurin-like_Reg"/>
</dbReference>
<feature type="domain" description="Ig-like" evidence="8">
    <location>
        <begin position="404"/>
        <end position="491"/>
    </location>
</feature>
<dbReference type="PANTHER" id="PTHR35971">
    <property type="entry name" value="SI:DKEY-31G6.6"/>
    <property type="match status" value="1"/>
</dbReference>
<accession>Q4RH24</accession>
<dbReference type="InterPro" id="IPR013098">
    <property type="entry name" value="Ig_I-set"/>
</dbReference>
<dbReference type="FunFam" id="2.60.40.10:FF:001752">
    <property type="entry name" value="obscurin-like isoform X3"/>
    <property type="match status" value="1"/>
</dbReference>
<keyword evidence="7" id="KW-0812">Transmembrane</keyword>
<dbReference type="Pfam" id="PF13927">
    <property type="entry name" value="Ig_3"/>
    <property type="match status" value="2"/>
</dbReference>
<dbReference type="SUPFAM" id="SSF48726">
    <property type="entry name" value="Immunoglobulin"/>
    <property type="match status" value="9"/>
</dbReference>
<dbReference type="FunFam" id="2.60.40.10:FF:000464">
    <property type="entry name" value="Putative obscurin-like protein 1"/>
    <property type="match status" value="1"/>
</dbReference>
<reference evidence="10" key="2">
    <citation type="submission" date="2004-02" db="EMBL/GenBank/DDBJ databases">
        <authorList>
            <consortium name="Genoscope"/>
            <consortium name="Whitehead Institute Centre for Genome Research"/>
        </authorList>
    </citation>
    <scope>NUCLEOTIDE SEQUENCE</scope>
</reference>
<sequence length="1065" mass="118382">MFDKNMAACCNTDAFCVCYRFVRKTPKTCSFENQTQKRFGLSGRSSRLAGLDVDYGSLIGWKVYEIVSAGRYVLSEEGKAYLLVIAGVTAQDAGQYICKAKNSIGETYAAASLKVEGEALTQEVRQPEVKELMEEPGNGYSALQNGACGEENGLSLNGDANDTSSDDKPRFLIKPLSLRVDRGEDAYFSCKLWGTPLPEVGWEKDGKKLNDIFESAHFSISEQDGGWFQLRIYRTRMPDKGVYTCRATNCHGEALAGAVLLVEAVPERGASNMSSGGQSTSRLLPKHRSHKAALEPPVDVSKAKKFAVAEGKHAKFRCFVTGKPKPEIVWKKDGVPLEAGRRHLIFEDREGYYTLKVLYCKEKDTGLYVCAASNALGNHAQRCAPVRQRLGWKVQATLERRRGPIVRKLPRKLEVMEGENAMFCVEVENDEEEIHWFKDGLQLHEMHQVILKSFGKTHILVFVNVAHRDSGVVTFVAGRSRTSSRLKVRASRHCPPICPAEATMDVDRPNSALLAWAPAPNSPTSTRSIFVVEMQEVGSQEWLKCFTSETATSAEVTGDGVQCEGNYRFRVCCINKYGRSGHVEFPKVVHLVPGPKIQNCLKSCEVAEGEDAHFSIQLSTTMAGTWFLNSAQLQPGGRFSIEQRHTKHSLVIHQTHMSEDKAEVTFIANGVRDSAPLHVRPVEVKFSPLSDTDGNKRVETGDAIVLYCEVSHPFAQVSWFKDGKELLMTDDLNIQSEGKMRRVVIQSADASHAGVYTCETSGDIIRYNVEVAGPPVEFCPVPEEELHKSSMELDPVVLLCHVSAEDAEVTWYKDGCEIHPSENVTLQADGTMRRLIIRSADTSDAGSYTCRAGNNSMEFSVNIRGGNVASSNTEPPVMIVEPKDDVVMERYVSEDIQLQCELSRSSGKVRWYKDGQPVEESPNLQLISEGPYRRLSILTGTVNDGGEYVCESDGDSVFFQLTVKDPPVRIISPSESELELTHVAPERLELSCEISKVEAPVRWFRDGLEVKEGYLMLCPVVILGATLHLVIWSHVQKKKERTKERNQHRKLVYPSVILPSSQDLH</sequence>
<gene>
    <name evidence="10" type="ORF">GSTENG00034548001</name>
</gene>
<dbReference type="AlphaFoldDB" id="Q4RH24"/>
<dbReference type="InterPro" id="IPR003961">
    <property type="entry name" value="FN3_dom"/>
</dbReference>
<dbReference type="SUPFAM" id="SSF49265">
    <property type="entry name" value="Fibronectin type III"/>
    <property type="match status" value="1"/>
</dbReference>
<dbReference type="EMBL" id="CAAE01015072">
    <property type="protein sequence ID" value="CAG12308.1"/>
    <property type="molecule type" value="Genomic_DNA"/>
</dbReference>
<feature type="domain" description="Fibronectin type-III" evidence="9">
    <location>
        <begin position="495"/>
        <end position="594"/>
    </location>
</feature>
<feature type="domain" description="Ig-like" evidence="8">
    <location>
        <begin position="966"/>
        <end position="1007"/>
    </location>
</feature>
<dbReference type="SMART" id="SM00409">
    <property type="entry name" value="IG"/>
    <property type="match status" value="8"/>
</dbReference>
<dbReference type="InterPro" id="IPR036179">
    <property type="entry name" value="Ig-like_dom_sf"/>
</dbReference>
<keyword evidence="6" id="KW-0393">Immunoglobulin domain</keyword>
<dbReference type="Gene3D" id="2.60.40.10">
    <property type="entry name" value="Immunoglobulins"/>
    <property type="match status" value="9"/>
</dbReference>
<dbReference type="KEGG" id="tng:GSTEN00034548G001"/>
<keyword evidence="7" id="KW-1133">Transmembrane helix</keyword>
<dbReference type="InterPro" id="IPR007110">
    <property type="entry name" value="Ig-like_dom"/>
</dbReference>
<dbReference type="InterPro" id="IPR013783">
    <property type="entry name" value="Ig-like_fold"/>
</dbReference>
<keyword evidence="7" id="KW-0472">Membrane</keyword>
<dbReference type="PROSITE" id="PS50835">
    <property type="entry name" value="IG_LIKE"/>
    <property type="match status" value="7"/>
</dbReference>
<dbReference type="SMART" id="SM00408">
    <property type="entry name" value="IGc2"/>
    <property type="match status" value="5"/>
</dbReference>
<evidence type="ECO:0000256" key="5">
    <source>
        <dbReference type="ARBA" id="ARBA00023157"/>
    </source>
</evidence>
<keyword evidence="5" id="KW-1015">Disulfide bond</keyword>
<dbReference type="GO" id="GO:0005737">
    <property type="term" value="C:cytoplasm"/>
    <property type="evidence" value="ECO:0007669"/>
    <property type="project" value="UniProtKB-SubCell"/>
</dbReference>
<evidence type="ECO:0000256" key="7">
    <source>
        <dbReference type="SAM" id="Phobius"/>
    </source>
</evidence>
<dbReference type="Pfam" id="PF07679">
    <property type="entry name" value="I-set"/>
    <property type="match status" value="5"/>
</dbReference>
<dbReference type="FunFam" id="2.60.40.10:FF:000032">
    <property type="entry name" value="palladin isoform X1"/>
    <property type="match status" value="1"/>
</dbReference>
<dbReference type="PANTHER" id="PTHR35971:SF3">
    <property type="entry name" value="OBSCURIN-LIKE PROTEIN 1 ISOFORM X1"/>
    <property type="match status" value="1"/>
</dbReference>
<dbReference type="OrthoDB" id="9355041at2759"/>
<feature type="domain" description="Ig-like" evidence="8">
    <location>
        <begin position="774"/>
        <end position="862"/>
    </location>
</feature>
<evidence type="ECO:0000256" key="1">
    <source>
        <dbReference type="ARBA" id="ARBA00004496"/>
    </source>
</evidence>
<evidence type="ECO:0000256" key="2">
    <source>
        <dbReference type="ARBA" id="ARBA00022490"/>
    </source>
</evidence>
<organism evidence="10">
    <name type="scientific">Tetraodon nigroviridis</name>
    <name type="common">Spotted green pufferfish</name>
    <name type="synonym">Chelonodon nigroviridis</name>
    <dbReference type="NCBI Taxonomy" id="99883"/>
    <lineage>
        <taxon>Eukaryota</taxon>
        <taxon>Metazoa</taxon>
        <taxon>Chordata</taxon>
        <taxon>Craniata</taxon>
        <taxon>Vertebrata</taxon>
        <taxon>Euteleostomi</taxon>
        <taxon>Actinopterygii</taxon>
        <taxon>Neopterygii</taxon>
        <taxon>Teleostei</taxon>
        <taxon>Neoteleostei</taxon>
        <taxon>Acanthomorphata</taxon>
        <taxon>Eupercaria</taxon>
        <taxon>Tetraodontiformes</taxon>
        <taxon>Tetradontoidea</taxon>
        <taxon>Tetraodontidae</taxon>
        <taxon>Tetraodon</taxon>
    </lineage>
</organism>
<reference evidence="10" key="1">
    <citation type="journal article" date="2004" name="Nature">
        <title>Genome duplication in the teleost fish Tetraodon nigroviridis reveals the early vertebrate proto-karyotype.</title>
        <authorList>
            <person name="Jaillon O."/>
            <person name="Aury J.-M."/>
            <person name="Brunet F."/>
            <person name="Petit J.-L."/>
            <person name="Stange-Thomann N."/>
            <person name="Mauceli E."/>
            <person name="Bouneau L."/>
            <person name="Fischer C."/>
            <person name="Ozouf-Costaz C."/>
            <person name="Bernot A."/>
            <person name="Nicaud S."/>
            <person name="Jaffe D."/>
            <person name="Fisher S."/>
            <person name="Lutfalla G."/>
            <person name="Dossat C."/>
            <person name="Segurens B."/>
            <person name="Dasilva C."/>
            <person name="Salanoubat M."/>
            <person name="Levy M."/>
            <person name="Boudet N."/>
            <person name="Castellano S."/>
            <person name="Anthouard V."/>
            <person name="Jubin C."/>
            <person name="Castelli V."/>
            <person name="Katinka M."/>
            <person name="Vacherie B."/>
            <person name="Biemont C."/>
            <person name="Skalli Z."/>
            <person name="Cattolico L."/>
            <person name="Poulain J."/>
            <person name="De Berardinis V."/>
            <person name="Cruaud C."/>
            <person name="Duprat S."/>
            <person name="Brottier P."/>
            <person name="Coutanceau J.-P."/>
            <person name="Gouzy J."/>
            <person name="Parra G."/>
            <person name="Lardier G."/>
            <person name="Chapple C."/>
            <person name="McKernan K.J."/>
            <person name="McEwan P."/>
            <person name="Bosak S."/>
            <person name="Kellis M."/>
            <person name="Volff J.-N."/>
            <person name="Guigo R."/>
            <person name="Zody M.C."/>
            <person name="Mesirov J."/>
            <person name="Lindblad-Toh K."/>
            <person name="Birren B."/>
            <person name="Nusbaum C."/>
            <person name="Kahn D."/>
            <person name="Robinson-Rechavi M."/>
            <person name="Laudet V."/>
            <person name="Schachter V."/>
            <person name="Quetier F."/>
            <person name="Saurin W."/>
            <person name="Scarpelli C."/>
            <person name="Wincker P."/>
            <person name="Lander E.S."/>
            <person name="Weissenbach J."/>
            <person name="Roest Crollius H."/>
        </authorList>
    </citation>
    <scope>NUCLEOTIDE SEQUENCE [LARGE SCALE GENOMIC DNA]</scope>
</reference>
<dbReference type="InterPro" id="IPR003599">
    <property type="entry name" value="Ig_sub"/>
</dbReference>
<evidence type="ECO:0000256" key="4">
    <source>
        <dbReference type="ARBA" id="ARBA00022737"/>
    </source>
</evidence>
<evidence type="ECO:0000259" key="9">
    <source>
        <dbReference type="PROSITE" id="PS50853"/>
    </source>
</evidence>
<keyword evidence="3" id="KW-0597">Phosphoprotein</keyword>
<feature type="domain" description="Ig-like" evidence="8">
    <location>
        <begin position="169"/>
        <end position="249"/>
    </location>
</feature>
<name>Q4RH24_TETNG</name>
<feature type="domain" description="Ig-like" evidence="8">
    <location>
        <begin position="296"/>
        <end position="374"/>
    </location>
</feature>
<evidence type="ECO:0000259" key="8">
    <source>
        <dbReference type="PROSITE" id="PS50835"/>
    </source>
</evidence>
<dbReference type="InterPro" id="IPR036116">
    <property type="entry name" value="FN3_sf"/>
</dbReference>
<feature type="transmembrane region" description="Helical" evidence="7">
    <location>
        <begin position="1014"/>
        <end position="1035"/>
    </location>
</feature>
<dbReference type="PROSITE" id="PS50853">
    <property type="entry name" value="FN3"/>
    <property type="match status" value="1"/>
</dbReference>